<dbReference type="InterPro" id="IPR050468">
    <property type="entry name" value="Cuticle_Struct_Prot"/>
</dbReference>
<organism evidence="5 6">
    <name type="scientific">Petrolisthes manimaculis</name>
    <dbReference type="NCBI Taxonomy" id="1843537"/>
    <lineage>
        <taxon>Eukaryota</taxon>
        <taxon>Metazoa</taxon>
        <taxon>Ecdysozoa</taxon>
        <taxon>Arthropoda</taxon>
        <taxon>Crustacea</taxon>
        <taxon>Multicrustacea</taxon>
        <taxon>Malacostraca</taxon>
        <taxon>Eumalacostraca</taxon>
        <taxon>Eucarida</taxon>
        <taxon>Decapoda</taxon>
        <taxon>Pleocyemata</taxon>
        <taxon>Anomura</taxon>
        <taxon>Galatheoidea</taxon>
        <taxon>Porcellanidae</taxon>
        <taxon>Petrolisthes</taxon>
    </lineage>
</organism>
<keyword evidence="6" id="KW-1185">Reference proteome</keyword>
<dbReference type="InterPro" id="IPR031311">
    <property type="entry name" value="CHIT_BIND_RR_consensus"/>
</dbReference>
<dbReference type="EMBL" id="JAWZYT010000216">
    <property type="protein sequence ID" value="KAK4326485.1"/>
    <property type="molecule type" value="Genomic_DNA"/>
</dbReference>
<evidence type="ECO:0000256" key="4">
    <source>
        <dbReference type="SAM" id="SignalP"/>
    </source>
</evidence>
<accession>A0AAE1QHL4</accession>
<feature type="signal peptide" evidence="4">
    <location>
        <begin position="1"/>
        <end position="15"/>
    </location>
</feature>
<feature type="region of interest" description="Disordered" evidence="3">
    <location>
        <begin position="130"/>
        <end position="159"/>
    </location>
</feature>
<reference evidence="5" key="1">
    <citation type="submission" date="2023-11" db="EMBL/GenBank/DDBJ databases">
        <title>Genome assemblies of two species of porcelain crab, Petrolisthes cinctipes and Petrolisthes manimaculis (Anomura: Porcellanidae).</title>
        <authorList>
            <person name="Angst P."/>
        </authorList>
    </citation>
    <scope>NUCLEOTIDE SEQUENCE</scope>
    <source>
        <strain evidence="5">PB745_02</strain>
        <tissue evidence="5">Gill</tissue>
    </source>
</reference>
<feature type="chain" id="PRO_5041906892" evidence="4">
    <location>
        <begin position="16"/>
        <end position="159"/>
    </location>
</feature>
<feature type="compositionally biased region" description="Basic and acidic residues" evidence="3">
    <location>
        <begin position="130"/>
        <end position="139"/>
    </location>
</feature>
<dbReference type="GO" id="GO:0062129">
    <property type="term" value="C:chitin-based extracellular matrix"/>
    <property type="evidence" value="ECO:0007669"/>
    <property type="project" value="TreeGrafter"/>
</dbReference>
<dbReference type="PRINTS" id="PR00947">
    <property type="entry name" value="CUTICLE"/>
</dbReference>
<dbReference type="Pfam" id="PF00379">
    <property type="entry name" value="Chitin_bind_4"/>
    <property type="match status" value="1"/>
</dbReference>
<keyword evidence="1 2" id="KW-0193">Cuticle</keyword>
<proteinExistence type="predicted"/>
<dbReference type="Proteomes" id="UP001292094">
    <property type="component" value="Unassembled WGS sequence"/>
</dbReference>
<protein>
    <submittedName>
        <fullName evidence="5">Uncharacterized protein</fullName>
    </submittedName>
</protein>
<name>A0AAE1QHL4_9EUCA</name>
<dbReference type="PROSITE" id="PS00233">
    <property type="entry name" value="CHIT_BIND_RR_1"/>
    <property type="match status" value="1"/>
</dbReference>
<dbReference type="PANTHER" id="PTHR10380:SF173">
    <property type="entry name" value="CUTICULAR PROTEIN 47EF, ISOFORM C-RELATED"/>
    <property type="match status" value="1"/>
</dbReference>
<evidence type="ECO:0000256" key="3">
    <source>
        <dbReference type="SAM" id="MobiDB-lite"/>
    </source>
</evidence>
<dbReference type="PANTHER" id="PTHR10380">
    <property type="entry name" value="CUTICLE PROTEIN"/>
    <property type="match status" value="1"/>
</dbReference>
<evidence type="ECO:0000313" key="5">
    <source>
        <dbReference type="EMBL" id="KAK4326485.1"/>
    </source>
</evidence>
<dbReference type="AlphaFoldDB" id="A0AAE1QHL4"/>
<dbReference type="PROSITE" id="PS51155">
    <property type="entry name" value="CHIT_BIND_RR_2"/>
    <property type="match status" value="1"/>
</dbReference>
<evidence type="ECO:0000256" key="2">
    <source>
        <dbReference type="PROSITE-ProRule" id="PRU00497"/>
    </source>
</evidence>
<gene>
    <name evidence="5" type="ORF">Pmani_003011</name>
</gene>
<dbReference type="InterPro" id="IPR000618">
    <property type="entry name" value="Insect_cuticle"/>
</dbReference>
<sequence length="159" mass="17335">MKVIVLAALVALTVAAPGYTSHERPSYSDNSFEFAKILRDDRHQEDDGAYNMDVETDNGIVLAESGSPSAPGGAVVMAGQYSYTAPDGTLIVVKYVADENGYQPFSDVLPVSPEFPHPIPEFVLEQIRRAAEEDARYGSDSDSDESNDSDDRLRSYRAP</sequence>
<dbReference type="GO" id="GO:0008010">
    <property type="term" value="F:structural constituent of chitin-based larval cuticle"/>
    <property type="evidence" value="ECO:0007669"/>
    <property type="project" value="TreeGrafter"/>
</dbReference>
<evidence type="ECO:0000313" key="6">
    <source>
        <dbReference type="Proteomes" id="UP001292094"/>
    </source>
</evidence>
<feature type="compositionally biased region" description="Basic and acidic residues" evidence="3">
    <location>
        <begin position="149"/>
        <end position="159"/>
    </location>
</feature>
<evidence type="ECO:0000256" key="1">
    <source>
        <dbReference type="ARBA" id="ARBA00022460"/>
    </source>
</evidence>
<comment type="caution">
    <text evidence="5">The sequence shown here is derived from an EMBL/GenBank/DDBJ whole genome shotgun (WGS) entry which is preliminary data.</text>
</comment>
<keyword evidence="4" id="KW-0732">Signal</keyword>